<keyword evidence="8" id="KW-0539">Nucleus</keyword>
<reference evidence="12" key="1">
    <citation type="submission" date="2013-11" db="EMBL/GenBank/DDBJ databases">
        <authorList>
            <person name="Gong H.B."/>
            <person name="Yi J."/>
            <person name="Zhong H.X."/>
            <person name="Wu J."/>
            <person name="Wu Z."/>
            <person name="Yi F.M."/>
        </authorList>
    </citation>
    <scope>NUCLEOTIDE SEQUENCE</scope>
</reference>
<organism evidence="12">
    <name type="scientific">Lilium longiflorum</name>
    <name type="common">Trumpet lily</name>
    <dbReference type="NCBI Taxonomy" id="4690"/>
    <lineage>
        <taxon>Eukaryota</taxon>
        <taxon>Viridiplantae</taxon>
        <taxon>Streptophyta</taxon>
        <taxon>Embryophyta</taxon>
        <taxon>Tracheophyta</taxon>
        <taxon>Spermatophyta</taxon>
        <taxon>Magnoliopsida</taxon>
        <taxon>Liliopsida</taxon>
        <taxon>Liliales</taxon>
        <taxon>Liliaceae</taxon>
        <taxon>Lilium</taxon>
    </lineage>
</organism>
<keyword evidence="6" id="KW-0238">DNA-binding</keyword>
<evidence type="ECO:0000256" key="9">
    <source>
        <dbReference type="RuleBase" id="RU004020"/>
    </source>
</evidence>
<comment type="similarity">
    <text evidence="9">Belongs to the HSF family.</text>
</comment>
<protein>
    <submittedName>
        <fullName evidence="12">Heat shock transcription factor A1</fullName>
    </submittedName>
</protein>
<sequence>MEDAVVGNAPAANAYLTGNAPAPFLSKTYEMVDDPASDSTVSWGPGNNSFIVHNVPEFARELLPKYFKHNNFSSFVRQLNTYGFRKVDSDRWEFANEGFLRGKKHLLRTIVRRKSQNAPNQPQHREVQTQSVGACVEVGNLGMQEEIERLKKDKNILMQELILLRQRQQTSDRELQNLVQRLQGMEQRQKQMMSFMSKAMQSPGFLKQFVNPNDNDRRIITVNRKRRLPSQETKLETDYTSPEGQIIKYQPLMTEAAAAMFRQIMKHGTPQRMEPFGNENFFIDNIHSLGAADNVNNSSRNSGATLAVVPASPGISQLSANSGFPEIRSSVLSEVESSTGLEDMSMLSQDNVNIPEFQQMSGMVFGNNQVGVPRNFPAPDMGSVYVGAIPDVVDGPPVESEGFAPDTNIDLSIDDGQQLPSINDVFWEQFLTSPLRGDAEEAESVTEQPEIENGWHSALGLEAQVEQPQPENGWHSAMEAQGNGEQNGWHIVQNMDSLTEQMGLLTSERQNMDSLTEQMGLLTSERRM</sequence>
<dbReference type="EMBL" id="KF870404">
    <property type="protein sequence ID" value="AHI42570.1"/>
    <property type="molecule type" value="mRNA"/>
</dbReference>
<evidence type="ECO:0000256" key="10">
    <source>
        <dbReference type="SAM" id="Coils"/>
    </source>
</evidence>
<feature type="coiled-coil region" evidence="10">
    <location>
        <begin position="140"/>
        <end position="188"/>
    </location>
</feature>
<keyword evidence="5 12" id="KW-0346">Stress response</keyword>
<dbReference type="InterPro" id="IPR036388">
    <property type="entry name" value="WH-like_DNA-bd_sf"/>
</dbReference>
<comment type="subcellular location">
    <subcellularLocation>
        <location evidence="1">Nucleus</location>
    </subcellularLocation>
</comment>
<dbReference type="PRINTS" id="PR00056">
    <property type="entry name" value="HSFDOMAIN"/>
</dbReference>
<dbReference type="GO" id="GO:0034605">
    <property type="term" value="P:cellular response to heat"/>
    <property type="evidence" value="ECO:0007669"/>
    <property type="project" value="TreeGrafter"/>
</dbReference>
<keyword evidence="3" id="KW-0597">Phosphoprotein</keyword>
<dbReference type="Pfam" id="PF00447">
    <property type="entry name" value="HSF_DNA-bind"/>
    <property type="match status" value="1"/>
</dbReference>
<gene>
    <name evidence="12" type="primary">hsfA1</name>
</gene>
<evidence type="ECO:0000256" key="4">
    <source>
        <dbReference type="ARBA" id="ARBA00023015"/>
    </source>
</evidence>
<reference evidence="12" key="2">
    <citation type="journal article" date="2014" name="Plant Cell Rep.">
        <title>LlHSFA1, a novel heat stress transcription factor in lily (Lilium longiflorum), can interact with LlHSFA2 and enhance the thermotolerance of transgenic Arabidopsis thaliana.</title>
        <authorList>
            <person name="Gong B."/>
            <person name="Yi J."/>
            <person name="Wu J."/>
            <person name="Sui J."/>
            <person name="Khan M.A."/>
            <person name="Wu Z."/>
            <person name="Zhong X."/>
            <person name="Seng S."/>
            <person name="He J."/>
            <person name="Yi M."/>
        </authorList>
    </citation>
    <scope>NUCLEOTIDE SEQUENCE</scope>
</reference>
<dbReference type="AlphaFoldDB" id="W5ZMZ1"/>
<name>W5ZMZ1_LILLO</name>
<feature type="domain" description="HSF-type DNA-binding" evidence="11">
    <location>
        <begin position="63"/>
        <end position="87"/>
    </location>
</feature>
<dbReference type="InterPro" id="IPR036390">
    <property type="entry name" value="WH_DNA-bd_sf"/>
</dbReference>
<dbReference type="SMART" id="SM00415">
    <property type="entry name" value="HSF"/>
    <property type="match status" value="1"/>
</dbReference>
<keyword evidence="7" id="KW-0804">Transcription</keyword>
<keyword evidence="4" id="KW-0805">Transcription regulation</keyword>
<dbReference type="GO" id="GO:0000978">
    <property type="term" value="F:RNA polymerase II cis-regulatory region sequence-specific DNA binding"/>
    <property type="evidence" value="ECO:0007669"/>
    <property type="project" value="TreeGrafter"/>
</dbReference>
<dbReference type="GO" id="GO:0003700">
    <property type="term" value="F:DNA-binding transcription factor activity"/>
    <property type="evidence" value="ECO:0007669"/>
    <property type="project" value="InterPro"/>
</dbReference>
<evidence type="ECO:0000256" key="8">
    <source>
        <dbReference type="ARBA" id="ARBA00023242"/>
    </source>
</evidence>
<evidence type="ECO:0000259" key="11">
    <source>
        <dbReference type="PROSITE" id="PS00434"/>
    </source>
</evidence>
<dbReference type="GO" id="GO:0006357">
    <property type="term" value="P:regulation of transcription by RNA polymerase II"/>
    <property type="evidence" value="ECO:0007669"/>
    <property type="project" value="TreeGrafter"/>
</dbReference>
<evidence type="ECO:0000256" key="5">
    <source>
        <dbReference type="ARBA" id="ARBA00023016"/>
    </source>
</evidence>
<accession>W5ZMZ1</accession>
<dbReference type="PANTHER" id="PTHR10015">
    <property type="entry name" value="HEAT SHOCK TRANSCRIPTION FACTOR"/>
    <property type="match status" value="1"/>
</dbReference>
<proteinExistence type="evidence at transcript level"/>
<keyword evidence="10" id="KW-0175">Coiled coil</keyword>
<dbReference type="PANTHER" id="PTHR10015:SF427">
    <property type="entry name" value="HEAT SHOCK FACTOR PROTEIN"/>
    <property type="match status" value="1"/>
</dbReference>
<evidence type="ECO:0000256" key="7">
    <source>
        <dbReference type="ARBA" id="ARBA00023163"/>
    </source>
</evidence>
<evidence type="ECO:0000256" key="3">
    <source>
        <dbReference type="ARBA" id="ARBA00022553"/>
    </source>
</evidence>
<comment type="subunit">
    <text evidence="2">Homotrimer.</text>
</comment>
<evidence type="ECO:0000313" key="12">
    <source>
        <dbReference type="EMBL" id="AHI42570.1"/>
    </source>
</evidence>
<dbReference type="SUPFAM" id="SSF46785">
    <property type="entry name" value="Winged helix' DNA-binding domain"/>
    <property type="match status" value="1"/>
</dbReference>
<dbReference type="FunFam" id="1.10.10.10:FF:000057">
    <property type="entry name" value="Heat shock transcription factor 1"/>
    <property type="match status" value="1"/>
</dbReference>
<evidence type="ECO:0000256" key="2">
    <source>
        <dbReference type="ARBA" id="ARBA00011233"/>
    </source>
</evidence>
<evidence type="ECO:0000256" key="6">
    <source>
        <dbReference type="ARBA" id="ARBA00023125"/>
    </source>
</evidence>
<dbReference type="InterPro" id="IPR000232">
    <property type="entry name" value="HSF_DNA-bd"/>
</dbReference>
<dbReference type="Gene3D" id="1.10.10.10">
    <property type="entry name" value="Winged helix-like DNA-binding domain superfamily/Winged helix DNA-binding domain"/>
    <property type="match status" value="1"/>
</dbReference>
<evidence type="ECO:0000256" key="1">
    <source>
        <dbReference type="ARBA" id="ARBA00004123"/>
    </source>
</evidence>
<dbReference type="GO" id="GO:0005634">
    <property type="term" value="C:nucleus"/>
    <property type="evidence" value="ECO:0007669"/>
    <property type="project" value="UniProtKB-SubCell"/>
</dbReference>
<dbReference type="PROSITE" id="PS00434">
    <property type="entry name" value="HSF_DOMAIN"/>
    <property type="match status" value="1"/>
</dbReference>